<dbReference type="EMBL" id="JABEMC010000001">
    <property type="protein sequence ID" value="NNG77828.1"/>
    <property type="molecule type" value="Genomic_DNA"/>
</dbReference>
<dbReference type="AlphaFoldDB" id="A0A2N6PJR8"/>
<dbReference type="OrthoDB" id="5244068at2"/>
<evidence type="ECO:0000313" key="4">
    <source>
        <dbReference type="Proteomes" id="UP000235703"/>
    </source>
</evidence>
<feature type="region of interest" description="Disordered" evidence="1">
    <location>
        <begin position="21"/>
        <end position="43"/>
    </location>
</feature>
<proteinExistence type="predicted"/>
<comment type="caution">
    <text evidence="3">The sequence shown here is derived from an EMBL/GenBank/DDBJ whole genome shotgun (WGS) entry which is preliminary data.</text>
</comment>
<name>A0A2N6PJR8_9MICO</name>
<evidence type="ECO:0000313" key="5">
    <source>
        <dbReference type="Proteomes" id="UP000549517"/>
    </source>
</evidence>
<keyword evidence="4" id="KW-1185">Reference proteome</keyword>
<protein>
    <submittedName>
        <fullName evidence="3">Holin</fullName>
    </submittedName>
</protein>
<dbReference type="Proteomes" id="UP000235703">
    <property type="component" value="Unassembled WGS sequence"/>
</dbReference>
<accession>A0A2N6PJR8</accession>
<feature type="region of interest" description="Disordered" evidence="1">
    <location>
        <begin position="83"/>
        <end position="116"/>
    </location>
</feature>
<organism evidence="3 4">
    <name type="scientific">Brevibacterium luteolum</name>
    <dbReference type="NCBI Taxonomy" id="199591"/>
    <lineage>
        <taxon>Bacteria</taxon>
        <taxon>Bacillati</taxon>
        <taxon>Actinomycetota</taxon>
        <taxon>Actinomycetes</taxon>
        <taxon>Micrococcales</taxon>
        <taxon>Brevibacteriaceae</taxon>
        <taxon>Brevibacterium</taxon>
    </lineage>
</organism>
<reference evidence="2 5" key="2">
    <citation type="submission" date="2020-05" db="EMBL/GenBank/DDBJ databases">
        <title>MicrobeNet Type strains.</title>
        <authorList>
            <person name="Nicholson A.C."/>
        </authorList>
    </citation>
    <scope>NUCLEOTIDE SEQUENCE [LARGE SCALE GENOMIC DNA]</scope>
    <source>
        <strain evidence="2 5">CCUG 46604</strain>
    </source>
</reference>
<evidence type="ECO:0000256" key="1">
    <source>
        <dbReference type="SAM" id="MobiDB-lite"/>
    </source>
</evidence>
<sequence length="116" mass="12730">MKPCNAPGCPTLVAVGTGRCQAHQAEAEQRRGSSTARGYGRAHRRRFRPAVLARNPICVICFRRPSTEADHFPLSRAELIDRGLDPNDPQHGRGLCKPCHSAETATHQPGGFHREP</sequence>
<dbReference type="Proteomes" id="UP000549517">
    <property type="component" value="Unassembled WGS sequence"/>
</dbReference>
<evidence type="ECO:0000313" key="2">
    <source>
        <dbReference type="EMBL" id="NNG77828.1"/>
    </source>
</evidence>
<gene>
    <name evidence="3" type="ORF">CJ198_03900</name>
    <name evidence="2" type="ORF">HLA91_00325</name>
</gene>
<dbReference type="EMBL" id="PNFZ01000002">
    <property type="protein sequence ID" value="PMB98923.1"/>
    <property type="molecule type" value="Genomic_DNA"/>
</dbReference>
<reference evidence="3 4" key="1">
    <citation type="submission" date="2017-09" db="EMBL/GenBank/DDBJ databases">
        <title>Bacterial strain isolated from the female urinary microbiota.</title>
        <authorList>
            <person name="Thomas-White K."/>
            <person name="Kumar N."/>
            <person name="Forster S."/>
            <person name="Putonti C."/>
            <person name="Lawley T."/>
            <person name="Wolfe A.J."/>
        </authorList>
    </citation>
    <scope>NUCLEOTIDE SEQUENCE [LARGE SCALE GENOMIC DNA]</scope>
    <source>
        <strain evidence="3 4">UMB0680</strain>
    </source>
</reference>
<evidence type="ECO:0000313" key="3">
    <source>
        <dbReference type="EMBL" id="PMB98923.1"/>
    </source>
</evidence>